<organism evidence="1 2">
    <name type="scientific">Pleurotus eryngii</name>
    <name type="common">Boletus of the steppes</name>
    <dbReference type="NCBI Taxonomy" id="5323"/>
    <lineage>
        <taxon>Eukaryota</taxon>
        <taxon>Fungi</taxon>
        <taxon>Dikarya</taxon>
        <taxon>Basidiomycota</taxon>
        <taxon>Agaricomycotina</taxon>
        <taxon>Agaricomycetes</taxon>
        <taxon>Agaricomycetidae</taxon>
        <taxon>Agaricales</taxon>
        <taxon>Pleurotineae</taxon>
        <taxon>Pleurotaceae</taxon>
        <taxon>Pleurotus</taxon>
    </lineage>
</organism>
<dbReference type="Proteomes" id="UP000807025">
    <property type="component" value="Unassembled WGS sequence"/>
</dbReference>
<name>A0A9P6DE83_PLEER</name>
<protein>
    <submittedName>
        <fullName evidence="1">Uncharacterized protein</fullName>
    </submittedName>
</protein>
<evidence type="ECO:0000313" key="2">
    <source>
        <dbReference type="Proteomes" id="UP000807025"/>
    </source>
</evidence>
<sequence>MSFVLYLLCPSLMEIFLTSMSTFRQSPATLLACFLLPTESRACFLLTYVLSMLFIMFKCNNTITESFSSELRDIKAWDTGVRVQGSGGIVRTTATRSYRTATRVRGTATRVRETAGLKVQDCYKKCWLVTGETVRDW</sequence>
<gene>
    <name evidence="1" type="ORF">BDN71DRAFT_1227605</name>
</gene>
<comment type="caution">
    <text evidence="1">The sequence shown here is derived from an EMBL/GenBank/DDBJ whole genome shotgun (WGS) entry which is preliminary data.</text>
</comment>
<accession>A0A9P6DE83</accession>
<dbReference type="AlphaFoldDB" id="A0A9P6DE83"/>
<keyword evidence="2" id="KW-1185">Reference proteome</keyword>
<proteinExistence type="predicted"/>
<evidence type="ECO:0000313" key="1">
    <source>
        <dbReference type="EMBL" id="KAF9492220.1"/>
    </source>
</evidence>
<reference evidence="1" key="1">
    <citation type="submission" date="2020-11" db="EMBL/GenBank/DDBJ databases">
        <authorList>
            <consortium name="DOE Joint Genome Institute"/>
            <person name="Ahrendt S."/>
            <person name="Riley R."/>
            <person name="Andreopoulos W."/>
            <person name="Labutti K."/>
            <person name="Pangilinan J."/>
            <person name="Ruiz-Duenas F.J."/>
            <person name="Barrasa J.M."/>
            <person name="Sanchez-Garcia M."/>
            <person name="Camarero S."/>
            <person name="Miyauchi S."/>
            <person name="Serrano A."/>
            <person name="Linde D."/>
            <person name="Babiker R."/>
            <person name="Drula E."/>
            <person name="Ayuso-Fernandez I."/>
            <person name="Pacheco R."/>
            <person name="Padilla G."/>
            <person name="Ferreira P."/>
            <person name="Barriuso J."/>
            <person name="Kellner H."/>
            <person name="Castanera R."/>
            <person name="Alfaro M."/>
            <person name="Ramirez L."/>
            <person name="Pisabarro A.G."/>
            <person name="Kuo A."/>
            <person name="Tritt A."/>
            <person name="Lipzen A."/>
            <person name="He G."/>
            <person name="Yan M."/>
            <person name="Ng V."/>
            <person name="Cullen D."/>
            <person name="Martin F."/>
            <person name="Rosso M.-N."/>
            <person name="Henrissat B."/>
            <person name="Hibbett D."/>
            <person name="Martinez A.T."/>
            <person name="Grigoriev I.V."/>
        </authorList>
    </citation>
    <scope>NUCLEOTIDE SEQUENCE</scope>
    <source>
        <strain evidence="1">ATCC 90797</strain>
    </source>
</reference>
<dbReference type="EMBL" id="MU154605">
    <property type="protein sequence ID" value="KAF9492220.1"/>
    <property type="molecule type" value="Genomic_DNA"/>
</dbReference>